<reference evidence="2 3" key="1">
    <citation type="journal article" date="2017" name="BMC Genomics">
        <title>Comparative genomic and phylogenomic analyses of the Bifidobacteriaceae family.</title>
        <authorList>
            <person name="Lugli G.A."/>
            <person name="Milani C."/>
            <person name="Turroni F."/>
            <person name="Duranti S."/>
            <person name="Mancabelli L."/>
            <person name="Mangifesta M."/>
            <person name="Ferrario C."/>
            <person name="Modesto M."/>
            <person name="Mattarelli P."/>
            <person name="Jiri K."/>
            <person name="van Sinderen D."/>
            <person name="Ventura M."/>
        </authorList>
    </citation>
    <scope>NUCLEOTIDE SEQUENCE [LARGE SCALE GENOMIC DNA]</scope>
    <source>
        <strain evidence="2 3">DSM 24742</strain>
    </source>
</reference>
<organism evidence="2 3">
    <name type="scientific">Pseudoscardovia radai</name>
    <dbReference type="NCBI Taxonomy" id="987066"/>
    <lineage>
        <taxon>Bacteria</taxon>
        <taxon>Bacillati</taxon>
        <taxon>Actinomycetota</taxon>
        <taxon>Actinomycetes</taxon>
        <taxon>Bifidobacteriales</taxon>
        <taxon>Bifidobacteriaceae</taxon>
        <taxon>Pseudoscardovia</taxon>
    </lineage>
</organism>
<sequence length="131" mass="14658">MCVRAPDTLRADMQRVYGLDVDDIGAGIRVLRAADLAANLPLDALVWHRLDPRAGWDERTALLASLRDSCAWIAWSMSKHPKGQRWRDQWPRPGDGKRDGRGDPTVASGTTEQVLDMLSRPRGKTETTQTH</sequence>
<keyword evidence="3" id="KW-1185">Reference proteome</keyword>
<feature type="region of interest" description="Disordered" evidence="1">
    <location>
        <begin position="79"/>
        <end position="131"/>
    </location>
</feature>
<dbReference type="OrthoDB" id="5147813at2"/>
<comment type="caution">
    <text evidence="2">The sequence shown here is derived from an EMBL/GenBank/DDBJ whole genome shotgun (WGS) entry which is preliminary data.</text>
</comment>
<evidence type="ECO:0000256" key="1">
    <source>
        <dbReference type="SAM" id="MobiDB-lite"/>
    </source>
</evidence>
<protein>
    <submittedName>
        <fullName evidence="2">Uncharacterized protein</fullName>
    </submittedName>
</protein>
<accession>A0A261EXZ0</accession>
<proteinExistence type="predicted"/>
<evidence type="ECO:0000313" key="3">
    <source>
        <dbReference type="Proteomes" id="UP000216725"/>
    </source>
</evidence>
<dbReference type="RefSeq" id="WP_094660631.1">
    <property type="nucleotide sequence ID" value="NZ_MWWR01000006.1"/>
</dbReference>
<dbReference type="AlphaFoldDB" id="A0A261EXZ0"/>
<dbReference type="Proteomes" id="UP000216725">
    <property type="component" value="Unassembled WGS sequence"/>
</dbReference>
<dbReference type="EMBL" id="MWWR01000006">
    <property type="protein sequence ID" value="OZG51721.1"/>
    <property type="molecule type" value="Genomic_DNA"/>
</dbReference>
<feature type="compositionally biased region" description="Basic and acidic residues" evidence="1">
    <location>
        <begin position="85"/>
        <end position="102"/>
    </location>
</feature>
<name>A0A261EXZ0_9BIFI</name>
<gene>
    <name evidence="2" type="ORF">PSRA_0801</name>
</gene>
<evidence type="ECO:0000313" key="2">
    <source>
        <dbReference type="EMBL" id="OZG51721.1"/>
    </source>
</evidence>